<dbReference type="AlphaFoldDB" id="A0A7G3B842"/>
<evidence type="ECO:0000256" key="1">
    <source>
        <dbReference type="SAM" id="Phobius"/>
    </source>
</evidence>
<keyword evidence="1" id="KW-1133">Transmembrane helix</keyword>
<keyword evidence="1" id="KW-0472">Membrane</keyword>
<name>A0A7G3B842_LUTLO</name>
<evidence type="ECO:0000313" key="2">
    <source>
        <dbReference type="EMBL" id="MBC1180413.1"/>
    </source>
</evidence>
<organism evidence="2">
    <name type="scientific">Lutzomyia longipalpis</name>
    <name type="common">Sand fly</name>
    <dbReference type="NCBI Taxonomy" id="7200"/>
    <lineage>
        <taxon>Eukaryota</taxon>
        <taxon>Metazoa</taxon>
        <taxon>Ecdysozoa</taxon>
        <taxon>Arthropoda</taxon>
        <taxon>Hexapoda</taxon>
        <taxon>Insecta</taxon>
        <taxon>Pterygota</taxon>
        <taxon>Neoptera</taxon>
        <taxon>Endopterygota</taxon>
        <taxon>Diptera</taxon>
        <taxon>Nematocera</taxon>
        <taxon>Psychodoidea</taxon>
        <taxon>Psychodidae</taxon>
        <taxon>Lutzomyia</taxon>
        <taxon>Lutzomyia</taxon>
    </lineage>
</organism>
<sequence>MLMMMQKHPKLFSLCHFFRHCRRFFGVFTSLFLLFPENYLLLCKVLYGNILCCISLLNISKFIYFSLVILFIKIVIPIFFLKTHLLSTWLLKYDLFLNLPFCIFFHLNSFLNVNFIFLILRKKSVYYQFVVNACLKSLNFLICFSFHFLFFYCTLRKSLGLAYLLYITYIYNFTFIFVSLSIK</sequence>
<proteinExistence type="predicted"/>
<protein>
    <submittedName>
        <fullName evidence="2">Uncharacterized protein</fullName>
    </submittedName>
</protein>
<accession>A0A7G3B842</accession>
<keyword evidence="1" id="KW-0812">Transmembrane</keyword>
<feature type="transmembrane region" description="Helical" evidence="1">
    <location>
        <begin position="95"/>
        <end position="117"/>
    </location>
</feature>
<dbReference type="EMBL" id="GITU01011710">
    <property type="protein sequence ID" value="MBC1180413.1"/>
    <property type="molecule type" value="Transcribed_RNA"/>
</dbReference>
<feature type="transmembrane region" description="Helical" evidence="1">
    <location>
        <begin position="62"/>
        <end position="80"/>
    </location>
</feature>
<reference evidence="2" key="1">
    <citation type="journal article" date="2020" name="BMC">
        <title>Leishmania infection induces a limited differential gene expression in the sand fly midgut.</title>
        <authorList>
            <person name="Coutinho-Abreu I.V."/>
            <person name="Serafim T.D."/>
            <person name="Meneses C."/>
            <person name="Kamhawi S."/>
            <person name="Oliveira F."/>
            <person name="Valenzuela J.G."/>
        </authorList>
    </citation>
    <scope>NUCLEOTIDE SEQUENCE</scope>
    <source>
        <strain evidence="2">Jacobina</strain>
        <tissue evidence="2">Midgut</tissue>
    </source>
</reference>
<feature type="transmembrane region" description="Helical" evidence="1">
    <location>
        <begin position="163"/>
        <end position="182"/>
    </location>
</feature>
<feature type="transmembrane region" description="Helical" evidence="1">
    <location>
        <begin position="129"/>
        <end position="151"/>
    </location>
</feature>